<protein>
    <submittedName>
        <fullName evidence="1">HSP20-like chaperone</fullName>
    </submittedName>
</protein>
<sequence length="159" mass="17904">MSLTHFFYEPFYSLSDFDRLFDEAFNARGGNDGQVQRRGTQDQPTTGNRALRPKMDIHENKDANTVTAWFELPGLKKEDVSIDVHNNVLTVSGESKAESERNEDGWAVRERRYGRFARSVPLPQGIKSEEIKANMENGVLSVTFPKSAPEAAPKKITIS</sequence>
<gene>
    <name evidence="1" type="ORF">BV25DRAFT_1803477</name>
</gene>
<evidence type="ECO:0000313" key="2">
    <source>
        <dbReference type="Proteomes" id="UP000814140"/>
    </source>
</evidence>
<evidence type="ECO:0000313" key="1">
    <source>
        <dbReference type="EMBL" id="KAI0062719.1"/>
    </source>
</evidence>
<dbReference type="EMBL" id="MU277206">
    <property type="protein sequence ID" value="KAI0062719.1"/>
    <property type="molecule type" value="Genomic_DNA"/>
</dbReference>
<comment type="caution">
    <text evidence="1">The sequence shown here is derived from an EMBL/GenBank/DDBJ whole genome shotgun (WGS) entry which is preliminary data.</text>
</comment>
<keyword evidence="2" id="KW-1185">Reference proteome</keyword>
<name>A0ACB8T1U9_9AGAM</name>
<reference evidence="1" key="1">
    <citation type="submission" date="2021-03" db="EMBL/GenBank/DDBJ databases">
        <authorList>
            <consortium name="DOE Joint Genome Institute"/>
            <person name="Ahrendt S."/>
            <person name="Looney B.P."/>
            <person name="Miyauchi S."/>
            <person name="Morin E."/>
            <person name="Drula E."/>
            <person name="Courty P.E."/>
            <person name="Chicoki N."/>
            <person name="Fauchery L."/>
            <person name="Kohler A."/>
            <person name="Kuo A."/>
            <person name="Labutti K."/>
            <person name="Pangilinan J."/>
            <person name="Lipzen A."/>
            <person name="Riley R."/>
            <person name="Andreopoulos W."/>
            <person name="He G."/>
            <person name="Johnson J."/>
            <person name="Barry K.W."/>
            <person name="Grigoriev I.V."/>
            <person name="Nagy L."/>
            <person name="Hibbett D."/>
            <person name="Henrissat B."/>
            <person name="Matheny P.B."/>
            <person name="Labbe J."/>
            <person name="Martin F."/>
        </authorList>
    </citation>
    <scope>NUCLEOTIDE SEQUENCE</scope>
    <source>
        <strain evidence="1">HHB10654</strain>
    </source>
</reference>
<organism evidence="1 2">
    <name type="scientific">Artomyces pyxidatus</name>
    <dbReference type="NCBI Taxonomy" id="48021"/>
    <lineage>
        <taxon>Eukaryota</taxon>
        <taxon>Fungi</taxon>
        <taxon>Dikarya</taxon>
        <taxon>Basidiomycota</taxon>
        <taxon>Agaricomycotina</taxon>
        <taxon>Agaricomycetes</taxon>
        <taxon>Russulales</taxon>
        <taxon>Auriscalpiaceae</taxon>
        <taxon>Artomyces</taxon>
    </lineage>
</organism>
<dbReference type="Proteomes" id="UP000814140">
    <property type="component" value="Unassembled WGS sequence"/>
</dbReference>
<accession>A0ACB8T1U9</accession>
<proteinExistence type="predicted"/>
<reference evidence="1" key="2">
    <citation type="journal article" date="2022" name="New Phytol.">
        <title>Evolutionary transition to the ectomycorrhizal habit in the genomes of a hyperdiverse lineage of mushroom-forming fungi.</title>
        <authorList>
            <person name="Looney B."/>
            <person name="Miyauchi S."/>
            <person name="Morin E."/>
            <person name="Drula E."/>
            <person name="Courty P.E."/>
            <person name="Kohler A."/>
            <person name="Kuo A."/>
            <person name="LaButti K."/>
            <person name="Pangilinan J."/>
            <person name="Lipzen A."/>
            <person name="Riley R."/>
            <person name="Andreopoulos W."/>
            <person name="He G."/>
            <person name="Johnson J."/>
            <person name="Nolan M."/>
            <person name="Tritt A."/>
            <person name="Barry K.W."/>
            <person name="Grigoriev I.V."/>
            <person name="Nagy L.G."/>
            <person name="Hibbett D."/>
            <person name="Henrissat B."/>
            <person name="Matheny P.B."/>
            <person name="Labbe J."/>
            <person name="Martin F.M."/>
        </authorList>
    </citation>
    <scope>NUCLEOTIDE SEQUENCE</scope>
    <source>
        <strain evidence="1">HHB10654</strain>
    </source>
</reference>